<name>A0ABQ4G349_9ACTN</name>
<evidence type="ECO:0000313" key="2">
    <source>
        <dbReference type="Proteomes" id="UP000603904"/>
    </source>
</evidence>
<dbReference type="RefSeq" id="WP_275410544.1">
    <property type="nucleotide sequence ID" value="NZ_BAAAGP010000038.1"/>
</dbReference>
<sequence length="41" mass="4425">MSDFLAAILAKAALMVLEALLMRLLQALVTSSFRFMAPQAA</sequence>
<comment type="caution">
    <text evidence="1">The sequence shown here is derived from an EMBL/GenBank/DDBJ whole genome shotgun (WGS) entry which is preliminary data.</text>
</comment>
<dbReference type="EMBL" id="BOOC01000022">
    <property type="protein sequence ID" value="GIH41502.1"/>
    <property type="molecule type" value="Genomic_DNA"/>
</dbReference>
<protein>
    <submittedName>
        <fullName evidence="1">Uncharacterized protein</fullName>
    </submittedName>
</protein>
<keyword evidence="2" id="KW-1185">Reference proteome</keyword>
<reference evidence="1 2" key="1">
    <citation type="submission" date="2021-01" db="EMBL/GenBank/DDBJ databases">
        <title>Whole genome shotgun sequence of Microbispora corallina NBRC 16416.</title>
        <authorList>
            <person name="Komaki H."/>
            <person name="Tamura T."/>
        </authorList>
    </citation>
    <scope>NUCLEOTIDE SEQUENCE [LARGE SCALE GENOMIC DNA]</scope>
    <source>
        <strain evidence="1 2">NBRC 16416</strain>
    </source>
</reference>
<organism evidence="1 2">
    <name type="scientific">Microbispora corallina</name>
    <dbReference type="NCBI Taxonomy" id="83302"/>
    <lineage>
        <taxon>Bacteria</taxon>
        <taxon>Bacillati</taxon>
        <taxon>Actinomycetota</taxon>
        <taxon>Actinomycetes</taxon>
        <taxon>Streptosporangiales</taxon>
        <taxon>Streptosporangiaceae</taxon>
        <taxon>Microbispora</taxon>
    </lineage>
</organism>
<gene>
    <name evidence="1" type="ORF">Mco01_45020</name>
</gene>
<accession>A0ABQ4G349</accession>
<proteinExistence type="predicted"/>
<dbReference type="Proteomes" id="UP000603904">
    <property type="component" value="Unassembled WGS sequence"/>
</dbReference>
<evidence type="ECO:0000313" key="1">
    <source>
        <dbReference type="EMBL" id="GIH41502.1"/>
    </source>
</evidence>